<accession>A0ABZ2K149</accession>
<proteinExistence type="predicted"/>
<keyword evidence="1" id="KW-0560">Oxidoreductase</keyword>
<dbReference type="InterPro" id="IPR013107">
    <property type="entry name" value="Acyl-CoA_DH_C"/>
</dbReference>
<feature type="domain" description="Acyl-CoA dehydrogenase C-terminal" evidence="2">
    <location>
        <begin position="218"/>
        <end position="339"/>
    </location>
</feature>
<reference evidence="3 4" key="1">
    <citation type="submission" date="2021-12" db="EMBL/GenBank/DDBJ databases">
        <title>Discovery of the Pendulisporaceae a myxobacterial family with distinct sporulation behavior and unique specialized metabolism.</title>
        <authorList>
            <person name="Garcia R."/>
            <person name="Popoff A."/>
            <person name="Bader C.D."/>
            <person name="Loehr J."/>
            <person name="Walesch S."/>
            <person name="Walt C."/>
            <person name="Boldt J."/>
            <person name="Bunk B."/>
            <person name="Haeckl F.J.F.P.J."/>
            <person name="Gunesch A.P."/>
            <person name="Birkelbach J."/>
            <person name="Nuebel U."/>
            <person name="Pietschmann T."/>
            <person name="Bach T."/>
            <person name="Mueller R."/>
        </authorList>
    </citation>
    <scope>NUCLEOTIDE SEQUENCE [LARGE SCALE GENOMIC DNA]</scope>
    <source>
        <strain evidence="3 4">MSr12523</strain>
    </source>
</reference>
<sequence length="355" mass="38416">MNRIDYGDDWKAGVLGLFDGPDTELRTHDAMAALLRELRKRKVFSMLAETRERSPAPLALAAEVVEAGARFDGSLGWLLVTGICTTFSLRVAEAFPEAFSSGEYAASVFRAGTATAHRDAEGYRISGKWRFCTGASFADWIAVGVNLYEGDKPVLSSSGKPKTAMAILPQKEVRILDTAETIGLGLSETRDIALENARVPPSWVGTNPFSLYRPFFVLWTGFAALGIARAALDGWKASLARNAGRRERAATEFARAEAAWRAARAYAYGAIPWVEEATARARFDEREVRDAALPTANAAVTAKNIVHAAFYGAGSSSVFVANRMARISNDALTMLHHISLGEDVLEHAGKGLLES</sequence>
<evidence type="ECO:0000256" key="1">
    <source>
        <dbReference type="ARBA" id="ARBA00023002"/>
    </source>
</evidence>
<dbReference type="InterPro" id="IPR009100">
    <property type="entry name" value="AcylCoA_DH/oxidase_NM_dom_sf"/>
</dbReference>
<organism evidence="3 4">
    <name type="scientific">Pendulispora brunnea</name>
    <dbReference type="NCBI Taxonomy" id="2905690"/>
    <lineage>
        <taxon>Bacteria</taxon>
        <taxon>Pseudomonadati</taxon>
        <taxon>Myxococcota</taxon>
        <taxon>Myxococcia</taxon>
        <taxon>Myxococcales</taxon>
        <taxon>Sorangiineae</taxon>
        <taxon>Pendulisporaceae</taxon>
        <taxon>Pendulispora</taxon>
    </lineage>
</organism>
<dbReference type="Pfam" id="PF08028">
    <property type="entry name" value="Acyl-CoA_dh_2"/>
    <property type="match status" value="1"/>
</dbReference>
<dbReference type="Proteomes" id="UP001379533">
    <property type="component" value="Chromosome"/>
</dbReference>
<evidence type="ECO:0000259" key="2">
    <source>
        <dbReference type="Pfam" id="PF08028"/>
    </source>
</evidence>
<gene>
    <name evidence="3" type="ORF">LZC95_31185</name>
</gene>
<keyword evidence="4" id="KW-1185">Reference proteome</keyword>
<dbReference type="Gene3D" id="1.20.140.10">
    <property type="entry name" value="Butyryl-CoA Dehydrogenase, subunit A, domain 3"/>
    <property type="match status" value="1"/>
</dbReference>
<dbReference type="SUPFAM" id="SSF56645">
    <property type="entry name" value="Acyl-CoA dehydrogenase NM domain-like"/>
    <property type="match status" value="1"/>
</dbReference>
<evidence type="ECO:0000313" key="3">
    <source>
        <dbReference type="EMBL" id="WXA90907.1"/>
    </source>
</evidence>
<evidence type="ECO:0000313" key="4">
    <source>
        <dbReference type="Proteomes" id="UP001379533"/>
    </source>
</evidence>
<dbReference type="RefSeq" id="WP_394841527.1">
    <property type="nucleotide sequence ID" value="NZ_CP089982.1"/>
</dbReference>
<dbReference type="InterPro" id="IPR046373">
    <property type="entry name" value="Acyl-CoA_Oxase/DH_mid-dom_sf"/>
</dbReference>
<protein>
    <recommendedName>
        <fullName evidence="2">Acyl-CoA dehydrogenase C-terminal domain-containing protein</fullName>
    </recommendedName>
</protein>
<name>A0ABZ2K149_9BACT</name>
<dbReference type="PIRSF" id="PIRSF016578">
    <property type="entry name" value="HsaA"/>
    <property type="match status" value="1"/>
</dbReference>
<dbReference type="Gene3D" id="2.40.110.10">
    <property type="entry name" value="Butyryl-CoA Dehydrogenase, subunit A, domain 2"/>
    <property type="match status" value="1"/>
</dbReference>
<dbReference type="EMBL" id="CP089982">
    <property type="protein sequence ID" value="WXA90907.1"/>
    <property type="molecule type" value="Genomic_DNA"/>
</dbReference>